<keyword evidence="3 6" id="KW-0418">Kinase</keyword>
<dbReference type="SUPFAM" id="SSF53067">
    <property type="entry name" value="Actin-like ATPase domain"/>
    <property type="match status" value="2"/>
</dbReference>
<dbReference type="PANTHER" id="PTHR43095:SF5">
    <property type="entry name" value="XYLULOSE KINASE"/>
    <property type="match status" value="1"/>
</dbReference>
<evidence type="ECO:0000313" key="7">
    <source>
        <dbReference type="Proteomes" id="UP001172082"/>
    </source>
</evidence>
<evidence type="ECO:0000256" key="3">
    <source>
        <dbReference type="ARBA" id="ARBA00022777"/>
    </source>
</evidence>
<dbReference type="InterPro" id="IPR000577">
    <property type="entry name" value="Carb_kinase_FGGY"/>
</dbReference>
<dbReference type="Pfam" id="PF00370">
    <property type="entry name" value="FGGY_N"/>
    <property type="match status" value="1"/>
</dbReference>
<feature type="domain" description="Carbohydrate kinase FGGY C-terminal" evidence="5">
    <location>
        <begin position="260"/>
        <end position="450"/>
    </location>
</feature>
<protein>
    <submittedName>
        <fullName evidence="6">FGGY family carbohydrate kinase</fullName>
    </submittedName>
</protein>
<proteinExistence type="inferred from homology"/>
<keyword evidence="2" id="KW-0808">Transferase</keyword>
<dbReference type="PANTHER" id="PTHR43095">
    <property type="entry name" value="SUGAR KINASE"/>
    <property type="match status" value="1"/>
</dbReference>
<dbReference type="InterPro" id="IPR018484">
    <property type="entry name" value="FGGY_N"/>
</dbReference>
<comment type="similarity">
    <text evidence="1">Belongs to the FGGY kinase family.</text>
</comment>
<dbReference type="EMBL" id="JAUJEA010000015">
    <property type="protein sequence ID" value="MDN5205199.1"/>
    <property type="molecule type" value="Genomic_DNA"/>
</dbReference>
<keyword evidence="7" id="KW-1185">Reference proteome</keyword>
<dbReference type="GO" id="GO:0016301">
    <property type="term" value="F:kinase activity"/>
    <property type="evidence" value="ECO:0007669"/>
    <property type="project" value="UniProtKB-KW"/>
</dbReference>
<evidence type="ECO:0000256" key="2">
    <source>
        <dbReference type="ARBA" id="ARBA00022679"/>
    </source>
</evidence>
<evidence type="ECO:0000313" key="6">
    <source>
        <dbReference type="EMBL" id="MDN5205199.1"/>
    </source>
</evidence>
<dbReference type="Gene3D" id="3.30.420.40">
    <property type="match status" value="2"/>
</dbReference>
<dbReference type="InterPro" id="IPR050406">
    <property type="entry name" value="FGGY_Carb_Kinase"/>
</dbReference>
<sequence length="494" mass="53742">MFLLGFDVGSSSIKASIVDVAKNVSVDTVKFPEHELTIHAPKFGWAEQDPELWWTNLCEATKKLLTRNPGINPSAILGIGISYQMHGLVLIDKHQKVLRPSIIWCDSRAVDIGDKAFGEIGEKKCLEHFLNSPGNFTASKLKWVMENEPEIYSNTDKVLLPGDFISMKMTGEINTTITGLSEGIFWDFKKNGKANLLLEHFGIDDSKMAEAVPSLQVHGTLTESAANELGLKSGTPVTYKAGDQPNNAMTLNALEPGEIAATGGTSGVIFAVTDQAIYDPESRVNAFAHVNHTTGNSRIGILMCINGCGIQYNWVRKNLAGGNSSYEKMEQEAAKIPVGSDGLVILPFGNGAERIFNNKEIGAQFLNVNLNRHSDAHFYRAALEGIAFSFVYGTEILSDIGISAQVIRVGNDNLFQSEIFSSTIASITGCPIEMYETTGAIGAARAAGVSLGLYNSIQEAFASNQLSKTYLPVQNPNNYQEAFTRWKDGLNKFL</sequence>
<dbReference type="InterPro" id="IPR043129">
    <property type="entry name" value="ATPase_NBD"/>
</dbReference>
<dbReference type="Pfam" id="PF02782">
    <property type="entry name" value="FGGY_C"/>
    <property type="match status" value="1"/>
</dbReference>
<gene>
    <name evidence="6" type="ORF">QQ008_27695</name>
</gene>
<evidence type="ECO:0000259" key="4">
    <source>
        <dbReference type="Pfam" id="PF00370"/>
    </source>
</evidence>
<dbReference type="Proteomes" id="UP001172082">
    <property type="component" value="Unassembled WGS sequence"/>
</dbReference>
<reference evidence="6" key="1">
    <citation type="submission" date="2023-06" db="EMBL/GenBank/DDBJ databases">
        <title>Genomic of Parafulvivirga corallium.</title>
        <authorList>
            <person name="Wang G."/>
        </authorList>
    </citation>
    <scope>NUCLEOTIDE SEQUENCE</scope>
    <source>
        <strain evidence="6">BMA10</strain>
    </source>
</reference>
<evidence type="ECO:0000256" key="1">
    <source>
        <dbReference type="ARBA" id="ARBA00009156"/>
    </source>
</evidence>
<feature type="domain" description="Carbohydrate kinase FGGY N-terminal" evidence="4">
    <location>
        <begin position="3"/>
        <end position="245"/>
    </location>
</feature>
<comment type="caution">
    <text evidence="6">The sequence shown here is derived from an EMBL/GenBank/DDBJ whole genome shotgun (WGS) entry which is preliminary data.</text>
</comment>
<organism evidence="6 7">
    <name type="scientific">Splendidivirga corallicola</name>
    <dbReference type="NCBI Taxonomy" id="3051826"/>
    <lineage>
        <taxon>Bacteria</taxon>
        <taxon>Pseudomonadati</taxon>
        <taxon>Bacteroidota</taxon>
        <taxon>Cytophagia</taxon>
        <taxon>Cytophagales</taxon>
        <taxon>Splendidivirgaceae</taxon>
        <taxon>Splendidivirga</taxon>
    </lineage>
</organism>
<dbReference type="RefSeq" id="WP_346755220.1">
    <property type="nucleotide sequence ID" value="NZ_JAUJEA010000015.1"/>
</dbReference>
<dbReference type="PIRSF" id="PIRSF000538">
    <property type="entry name" value="GlpK"/>
    <property type="match status" value="1"/>
</dbReference>
<dbReference type="InterPro" id="IPR018485">
    <property type="entry name" value="FGGY_C"/>
</dbReference>
<accession>A0ABT8KYH2</accession>
<dbReference type="CDD" id="cd07809">
    <property type="entry name" value="ASKHA_NBD_FGGY_BaXK-like"/>
    <property type="match status" value="1"/>
</dbReference>
<name>A0ABT8KYH2_9BACT</name>
<evidence type="ECO:0000259" key="5">
    <source>
        <dbReference type="Pfam" id="PF02782"/>
    </source>
</evidence>